<reference evidence="2" key="1">
    <citation type="submission" date="2021-05" db="EMBL/GenBank/DDBJ databases">
        <title>Comparative genomics of three Colletotrichum scovillei strains and genetic complementation revealed genes involved fungal growth and virulence on chili pepper.</title>
        <authorList>
            <person name="Hsieh D.-K."/>
            <person name="Chuang S.-C."/>
            <person name="Chen C.-Y."/>
            <person name="Chao Y.-T."/>
            <person name="Lu M.-Y.J."/>
            <person name="Lee M.-H."/>
            <person name="Shih M.-C."/>
        </authorList>
    </citation>
    <scope>NUCLEOTIDE SEQUENCE</scope>
    <source>
        <strain evidence="2">Coll-153</strain>
    </source>
</reference>
<feature type="region of interest" description="Disordered" evidence="1">
    <location>
        <begin position="23"/>
        <end position="52"/>
    </location>
</feature>
<dbReference type="Proteomes" id="UP000699042">
    <property type="component" value="Unassembled WGS sequence"/>
</dbReference>
<feature type="non-terminal residue" evidence="2">
    <location>
        <position position="52"/>
    </location>
</feature>
<organism evidence="2 3">
    <name type="scientific">Colletotrichum scovillei</name>
    <dbReference type="NCBI Taxonomy" id="1209932"/>
    <lineage>
        <taxon>Eukaryota</taxon>
        <taxon>Fungi</taxon>
        <taxon>Dikarya</taxon>
        <taxon>Ascomycota</taxon>
        <taxon>Pezizomycotina</taxon>
        <taxon>Sordariomycetes</taxon>
        <taxon>Hypocreomycetidae</taxon>
        <taxon>Glomerellales</taxon>
        <taxon>Glomerellaceae</taxon>
        <taxon>Colletotrichum</taxon>
        <taxon>Colletotrichum acutatum species complex</taxon>
    </lineage>
</organism>
<dbReference type="AlphaFoldDB" id="A0A9P7QYF3"/>
<keyword evidence="3" id="KW-1185">Reference proteome</keyword>
<gene>
    <name evidence="2" type="ORF">JMJ77_004368</name>
</gene>
<evidence type="ECO:0000313" key="2">
    <source>
        <dbReference type="EMBL" id="KAG7044909.1"/>
    </source>
</evidence>
<evidence type="ECO:0000313" key="3">
    <source>
        <dbReference type="Proteomes" id="UP000699042"/>
    </source>
</evidence>
<accession>A0A9P7QYF3</accession>
<name>A0A9P7QYF3_9PEZI</name>
<protein>
    <submittedName>
        <fullName evidence="2">Uncharacterized protein</fullName>
    </submittedName>
</protein>
<sequence length="52" mass="5932">MFVASFPFVFTSTFCLLRKGVRERDTENREHKPRRVVGVDISRARGPGSSSF</sequence>
<dbReference type="EMBL" id="JAESDN010000010">
    <property type="protein sequence ID" value="KAG7044909.1"/>
    <property type="molecule type" value="Genomic_DNA"/>
</dbReference>
<comment type="caution">
    <text evidence="2">The sequence shown here is derived from an EMBL/GenBank/DDBJ whole genome shotgun (WGS) entry which is preliminary data.</text>
</comment>
<evidence type="ECO:0000256" key="1">
    <source>
        <dbReference type="SAM" id="MobiDB-lite"/>
    </source>
</evidence>
<proteinExistence type="predicted"/>